<feature type="transmembrane region" description="Helical" evidence="1">
    <location>
        <begin position="47"/>
        <end position="66"/>
    </location>
</feature>
<keyword evidence="3" id="KW-1185">Reference proteome</keyword>
<proteinExistence type="predicted"/>
<organism evidence="2 3">
    <name type="scientific">Dyadobacter arcticus</name>
    <dbReference type="NCBI Taxonomy" id="1078754"/>
    <lineage>
        <taxon>Bacteria</taxon>
        <taxon>Pseudomonadati</taxon>
        <taxon>Bacteroidota</taxon>
        <taxon>Cytophagia</taxon>
        <taxon>Cytophagales</taxon>
        <taxon>Spirosomataceae</taxon>
        <taxon>Dyadobacter</taxon>
    </lineage>
</organism>
<comment type="caution">
    <text evidence="2">The sequence shown here is derived from an EMBL/GenBank/DDBJ whole genome shotgun (WGS) entry which is preliminary data.</text>
</comment>
<evidence type="ECO:0000313" key="3">
    <source>
        <dbReference type="Proteomes" id="UP001179181"/>
    </source>
</evidence>
<keyword evidence="1" id="KW-0812">Transmembrane</keyword>
<dbReference type="RefSeq" id="WP_167274245.1">
    <property type="nucleotide sequence ID" value="NZ_JAASQJ010000004.1"/>
</dbReference>
<dbReference type="Proteomes" id="UP001179181">
    <property type="component" value="Unassembled WGS sequence"/>
</dbReference>
<gene>
    <name evidence="2" type="ORF">FHS68_004227</name>
</gene>
<protein>
    <recommendedName>
        <fullName evidence="4">Aerotolerance regulator N-terminal domain-containing protein</fullName>
    </recommendedName>
</protein>
<reference evidence="2 3" key="1">
    <citation type="submission" date="2020-03" db="EMBL/GenBank/DDBJ databases">
        <title>Genomic Encyclopedia of Type Strains, Phase IV (KMG-IV): sequencing the most valuable type-strain genomes for metagenomic binning, comparative biology and taxonomic classification.</title>
        <authorList>
            <person name="Goeker M."/>
        </authorList>
    </citation>
    <scope>NUCLEOTIDE SEQUENCE [LARGE SCALE GENOMIC DNA]</scope>
    <source>
        <strain evidence="2 3">DSM 102865</strain>
    </source>
</reference>
<sequence length="552" mass="62182">MIQFDFDWSDLLNKLILGFALAILPLQLWMMVFRNRPLGKISLSGRLMLRLLLNIMLWLSIIAFIVQPSFTRQASSRIRMLSASDVSVAFTDHLADSLKAEKATIDELEKTGADTLLIVGQNFPESLFSTLRQLEHQPIIRWVPYFADDQLQGLHWSGMVRKGEMQQVFGSIKSSQKQVIKVKYGDKTLDSIALSAGFTDFRLKFPAFTQGRTEVELTLADKTIDTLRFFSRPSEKLTVRFLLDNPDFETRNLATWLGKNGNAVKYEVKLSKDLSANENINTAKEPDIIVTDPLNASDASIKKALKNGKSVFFVNLSNVPAEVQGINAALRTKFQIKKISNEPTIRVLADLNALPYHFVRSGYQLGLQKLPVTIEKTMGNVGVSLLAETFPMQLAGDSIGYEKVWNEILALIRPVSANNVEITAPVYAGLPADISVNNFRDFKKQLLIGLDTIFVQKSFFNTKSGSAKFLPTETGWVTLRDSVPAELFVQEMGSGFDMRQMSDFVDSYQNPIHSGATNSKVLENKIHKKLPDWFWFTWLLICFTALWVEAKF</sequence>
<dbReference type="EMBL" id="JAASQJ010000004">
    <property type="protein sequence ID" value="NIJ55040.1"/>
    <property type="molecule type" value="Genomic_DNA"/>
</dbReference>
<keyword evidence="1" id="KW-1133">Transmembrane helix</keyword>
<accession>A0ABX0UTJ7</accession>
<evidence type="ECO:0000313" key="2">
    <source>
        <dbReference type="EMBL" id="NIJ55040.1"/>
    </source>
</evidence>
<evidence type="ECO:0000256" key="1">
    <source>
        <dbReference type="SAM" id="Phobius"/>
    </source>
</evidence>
<evidence type="ECO:0008006" key="4">
    <source>
        <dbReference type="Google" id="ProtNLM"/>
    </source>
</evidence>
<keyword evidence="1" id="KW-0472">Membrane</keyword>
<feature type="transmembrane region" description="Helical" evidence="1">
    <location>
        <begin position="15"/>
        <end position="35"/>
    </location>
</feature>
<name>A0ABX0UTJ7_9BACT</name>